<dbReference type="NCBIfam" id="NF038012">
    <property type="entry name" value="DMT_1"/>
    <property type="match status" value="1"/>
</dbReference>
<feature type="transmembrane region" description="Helical" evidence="1">
    <location>
        <begin position="135"/>
        <end position="154"/>
    </location>
</feature>
<feature type="transmembrane region" description="Helical" evidence="1">
    <location>
        <begin position="161"/>
        <end position="182"/>
    </location>
</feature>
<evidence type="ECO:0008006" key="4">
    <source>
        <dbReference type="Google" id="ProtNLM"/>
    </source>
</evidence>
<dbReference type="RefSeq" id="WP_235001203.1">
    <property type="nucleotide sequence ID" value="NZ_FUWS01000021.1"/>
</dbReference>
<proteinExistence type="predicted"/>
<dbReference type="SUPFAM" id="SSF103481">
    <property type="entry name" value="Multidrug resistance efflux transporter EmrE"/>
    <property type="match status" value="1"/>
</dbReference>
<sequence length="313" mass="31397">MAWAIVTAVVGALAVAAGAALQERRAITVPTGQVGQLRLLRHLAADPYWVLGTVLNVSGVAAHMWSLSHAPLTVVQPIGVSGLLFAVALSAFLRRRRLTWSQIGGCLAVTAGLIMLLLVLPAHVPGPAPHPDTPVLMPLLALAAMLACVGVARLGGGVTQAWALGVAGGIAYGVTSALARVIGVDALDDPASLMRPLTVVAVAIGLFGAVIVQNSYRTGHFALAYATLLISDPVAAVTIGVVFLGEALPATPVGGAAALVAAALICGGTIALARSSPPVAAQRAVTGGCGEAVPAVTRRREPGPVAGPAPETR</sequence>
<dbReference type="PANTHER" id="PTHR40761">
    <property type="entry name" value="CONSERVED INTEGRAL MEMBRANE ALANINE VALINE AND LEUCINE RICH PROTEIN-RELATED"/>
    <property type="match status" value="1"/>
</dbReference>
<dbReference type="InterPro" id="IPR037185">
    <property type="entry name" value="EmrE-like"/>
</dbReference>
<protein>
    <recommendedName>
        <fullName evidence="4">Magnesium transporter NIPA</fullName>
    </recommendedName>
</protein>
<keyword evidence="1" id="KW-0472">Membrane</keyword>
<organism evidence="2 3">
    <name type="scientific">Marinactinospora thermotolerans DSM 45154</name>
    <dbReference type="NCBI Taxonomy" id="1122192"/>
    <lineage>
        <taxon>Bacteria</taxon>
        <taxon>Bacillati</taxon>
        <taxon>Actinomycetota</taxon>
        <taxon>Actinomycetes</taxon>
        <taxon>Streptosporangiales</taxon>
        <taxon>Nocardiopsidaceae</taxon>
        <taxon>Marinactinospora</taxon>
    </lineage>
</organism>
<dbReference type="STRING" id="1122192.SAMN02745673_04903"/>
<keyword evidence="1" id="KW-1133">Transmembrane helix</keyword>
<feature type="transmembrane region" description="Helical" evidence="1">
    <location>
        <begin position="250"/>
        <end position="273"/>
    </location>
</feature>
<dbReference type="PANTHER" id="PTHR40761:SF1">
    <property type="entry name" value="CONSERVED INTEGRAL MEMBRANE ALANINE VALINE AND LEUCINE RICH PROTEIN-RELATED"/>
    <property type="match status" value="1"/>
</dbReference>
<keyword evidence="3" id="KW-1185">Reference proteome</keyword>
<feature type="transmembrane region" description="Helical" evidence="1">
    <location>
        <begin position="194"/>
        <end position="212"/>
    </location>
</feature>
<gene>
    <name evidence="2" type="ORF">SAMN02745673_04903</name>
</gene>
<dbReference type="Proteomes" id="UP000190637">
    <property type="component" value="Unassembled WGS sequence"/>
</dbReference>
<dbReference type="EMBL" id="FUWS01000021">
    <property type="protein sequence ID" value="SKA38971.1"/>
    <property type="molecule type" value="Genomic_DNA"/>
</dbReference>
<evidence type="ECO:0000313" key="2">
    <source>
        <dbReference type="EMBL" id="SKA38971.1"/>
    </source>
</evidence>
<feature type="transmembrane region" description="Helical" evidence="1">
    <location>
        <begin position="224"/>
        <end position="244"/>
    </location>
</feature>
<accession>A0A1T4TF76</accession>
<name>A0A1T4TF76_9ACTN</name>
<dbReference type="Gene3D" id="1.10.3730.20">
    <property type="match status" value="1"/>
</dbReference>
<evidence type="ECO:0000256" key="1">
    <source>
        <dbReference type="SAM" id="Phobius"/>
    </source>
</evidence>
<reference evidence="2 3" key="1">
    <citation type="submission" date="2017-02" db="EMBL/GenBank/DDBJ databases">
        <authorList>
            <person name="Peterson S.W."/>
        </authorList>
    </citation>
    <scope>NUCLEOTIDE SEQUENCE [LARGE SCALE GENOMIC DNA]</scope>
    <source>
        <strain evidence="2 3">DSM 45154</strain>
    </source>
</reference>
<keyword evidence="1" id="KW-0812">Transmembrane</keyword>
<dbReference type="AlphaFoldDB" id="A0A1T4TF76"/>
<feature type="transmembrane region" description="Helical" evidence="1">
    <location>
        <begin position="105"/>
        <end position="123"/>
    </location>
</feature>
<evidence type="ECO:0000313" key="3">
    <source>
        <dbReference type="Proteomes" id="UP000190637"/>
    </source>
</evidence>
<feature type="transmembrane region" description="Helical" evidence="1">
    <location>
        <begin position="74"/>
        <end position="93"/>
    </location>
</feature>